<feature type="region of interest" description="Disordered" evidence="1">
    <location>
        <begin position="1"/>
        <end position="25"/>
    </location>
</feature>
<proteinExistence type="predicted"/>
<feature type="compositionally biased region" description="Basic and acidic residues" evidence="1">
    <location>
        <begin position="1"/>
        <end position="11"/>
    </location>
</feature>
<keyword evidence="2" id="KW-0396">Initiation factor</keyword>
<keyword evidence="2" id="KW-0648">Protein biosynthesis</keyword>
<evidence type="ECO:0000313" key="2">
    <source>
        <dbReference type="EMBL" id="QBK93349.1"/>
    </source>
</evidence>
<organism evidence="2">
    <name type="scientific">Pithovirus LCPAC404</name>
    <dbReference type="NCBI Taxonomy" id="2506597"/>
    <lineage>
        <taxon>Viruses</taxon>
        <taxon>Pithoviruses</taxon>
    </lineage>
</organism>
<dbReference type="EMBL" id="MK500594">
    <property type="protein sequence ID" value="QBK93349.1"/>
    <property type="molecule type" value="Genomic_DNA"/>
</dbReference>
<name>A0A481ZEB3_9VIRU</name>
<gene>
    <name evidence="2" type="ORF">LCPAC404_00530</name>
</gene>
<sequence length="237" mass="27647">MEDNDLPRETEYEGEEQCYENAEDEEKYYENREDGQYSKLHIYSNLKKDKCPIEFGDIPIRDDVRKAAKIICRKLVEKTAAKRINRLKHLKFVCVYYAYGELGIVEQPQDIALMVGITKKEMFKAIQTHSELETGFRPKNIKATPEALLERYCEKLELNDHKSDIINIAKRILAKDLTMNDDRMPQVVAGGFLLYYLKINGIIINDEKPELTASKITYKSVETIKSMYKNIYRIDNS</sequence>
<reference evidence="2" key="1">
    <citation type="journal article" date="2019" name="MBio">
        <title>Virus Genomes from Deep Sea Sediments Expand the Ocean Megavirome and Support Independent Origins of Viral Gigantism.</title>
        <authorList>
            <person name="Backstrom D."/>
            <person name="Yutin N."/>
            <person name="Jorgensen S.L."/>
            <person name="Dharamshi J."/>
            <person name="Homa F."/>
            <person name="Zaremba-Niedwiedzka K."/>
            <person name="Spang A."/>
            <person name="Wolf Y.I."/>
            <person name="Koonin E.V."/>
            <person name="Ettema T.J."/>
        </authorList>
    </citation>
    <scope>NUCLEOTIDE SEQUENCE</scope>
</reference>
<protein>
    <submittedName>
        <fullName evidence="2">Transcription initiation factor IIB</fullName>
    </submittedName>
</protein>
<evidence type="ECO:0000256" key="1">
    <source>
        <dbReference type="SAM" id="MobiDB-lite"/>
    </source>
</evidence>
<feature type="compositionally biased region" description="Acidic residues" evidence="1">
    <location>
        <begin position="12"/>
        <end position="25"/>
    </location>
</feature>
<accession>A0A481ZEB3</accession>